<comment type="caution">
    <text evidence="2">The sequence shown here is derived from an EMBL/GenBank/DDBJ whole genome shotgun (WGS) entry which is preliminary data.</text>
</comment>
<keyword evidence="3" id="KW-1185">Reference proteome</keyword>
<reference evidence="2 3" key="1">
    <citation type="journal article" date="2021" name="Commun. Biol.">
        <title>The genome of Shorea leprosula (Dipterocarpaceae) highlights the ecological relevance of drought in aseasonal tropical rainforests.</title>
        <authorList>
            <person name="Ng K.K.S."/>
            <person name="Kobayashi M.J."/>
            <person name="Fawcett J.A."/>
            <person name="Hatakeyama M."/>
            <person name="Paape T."/>
            <person name="Ng C.H."/>
            <person name="Ang C.C."/>
            <person name="Tnah L.H."/>
            <person name="Lee C.T."/>
            <person name="Nishiyama T."/>
            <person name="Sese J."/>
            <person name="O'Brien M.J."/>
            <person name="Copetti D."/>
            <person name="Mohd Noor M.I."/>
            <person name="Ong R.C."/>
            <person name="Putra M."/>
            <person name="Sireger I.Z."/>
            <person name="Indrioko S."/>
            <person name="Kosugi Y."/>
            <person name="Izuno A."/>
            <person name="Isagi Y."/>
            <person name="Lee S.L."/>
            <person name="Shimizu K.K."/>
        </authorList>
    </citation>
    <scope>NUCLEOTIDE SEQUENCE [LARGE SCALE GENOMIC DNA]</scope>
    <source>
        <strain evidence="2">214</strain>
    </source>
</reference>
<dbReference type="Proteomes" id="UP001054252">
    <property type="component" value="Unassembled WGS sequence"/>
</dbReference>
<dbReference type="EMBL" id="BPVZ01000119">
    <property type="protein sequence ID" value="GKV36853.1"/>
    <property type="molecule type" value="Genomic_DNA"/>
</dbReference>
<evidence type="ECO:0000313" key="3">
    <source>
        <dbReference type="Proteomes" id="UP001054252"/>
    </source>
</evidence>
<protein>
    <submittedName>
        <fullName evidence="2">Uncharacterized protein</fullName>
    </submittedName>
</protein>
<feature type="region of interest" description="Disordered" evidence="1">
    <location>
        <begin position="1"/>
        <end position="62"/>
    </location>
</feature>
<gene>
    <name evidence="2" type="ORF">SLEP1_g44939</name>
</gene>
<dbReference type="AlphaFoldDB" id="A0AAV5LI53"/>
<evidence type="ECO:0000256" key="1">
    <source>
        <dbReference type="SAM" id="MobiDB-lite"/>
    </source>
</evidence>
<proteinExistence type="predicted"/>
<accession>A0AAV5LI53</accession>
<sequence length="166" mass="17611">MASIGPGLPMGTTLFAEPPAGGPKSYAERPSPSFRLLHESEQPSVITAPVKAKPKLEPRAERNEASLSDFSFEIAKIAVAHVCKPVDQQSRSQTLTNAVHDLSAVLGGFIGASALHTDNSSLKSSVLKDLSDFWTKAAGGSVEERNGSNGGKLVKDRARVKFRIEG</sequence>
<name>A0AAV5LI53_9ROSI</name>
<evidence type="ECO:0000313" key="2">
    <source>
        <dbReference type="EMBL" id="GKV36853.1"/>
    </source>
</evidence>
<organism evidence="2 3">
    <name type="scientific">Rubroshorea leprosula</name>
    <dbReference type="NCBI Taxonomy" id="152421"/>
    <lineage>
        <taxon>Eukaryota</taxon>
        <taxon>Viridiplantae</taxon>
        <taxon>Streptophyta</taxon>
        <taxon>Embryophyta</taxon>
        <taxon>Tracheophyta</taxon>
        <taxon>Spermatophyta</taxon>
        <taxon>Magnoliopsida</taxon>
        <taxon>eudicotyledons</taxon>
        <taxon>Gunneridae</taxon>
        <taxon>Pentapetalae</taxon>
        <taxon>rosids</taxon>
        <taxon>malvids</taxon>
        <taxon>Malvales</taxon>
        <taxon>Dipterocarpaceae</taxon>
        <taxon>Rubroshorea</taxon>
    </lineage>
</organism>